<dbReference type="FunCoup" id="Q9N525">
    <property type="interactions" value="69"/>
</dbReference>
<dbReference type="GO" id="GO:0005506">
    <property type="term" value="F:iron ion binding"/>
    <property type="evidence" value="ECO:0007669"/>
    <property type="project" value="InterPro"/>
</dbReference>
<evidence type="ECO:0000256" key="7">
    <source>
        <dbReference type="RuleBase" id="RU000461"/>
    </source>
</evidence>
<dbReference type="PROSITE" id="PS00086">
    <property type="entry name" value="CYTOCHROME_P450"/>
    <property type="match status" value="1"/>
</dbReference>
<protein>
    <submittedName>
        <fullName evidence="8">Cytochrome P450</fullName>
    </submittedName>
</protein>
<dbReference type="EMBL" id="BX284605">
    <property type="protein sequence ID" value="CCD61789.1"/>
    <property type="molecule type" value="Genomic_DNA"/>
</dbReference>
<evidence type="ECO:0000256" key="3">
    <source>
        <dbReference type="ARBA" id="ARBA00022617"/>
    </source>
</evidence>
<dbReference type="eggNOG" id="KOG0157">
    <property type="taxonomic scope" value="Eukaryota"/>
</dbReference>
<evidence type="ECO:0000313" key="8">
    <source>
        <dbReference type="EMBL" id="CCD61789.1"/>
    </source>
</evidence>
<dbReference type="InterPro" id="IPR002401">
    <property type="entry name" value="Cyt_P450_E_grp-I"/>
</dbReference>
<dbReference type="UCSC" id="Y38C9B.1">
    <property type="organism name" value="c. elegans"/>
</dbReference>
<dbReference type="GO" id="GO:0020037">
    <property type="term" value="F:heme binding"/>
    <property type="evidence" value="ECO:0007669"/>
    <property type="project" value="InterPro"/>
</dbReference>
<dbReference type="SMR" id="Q9N525"/>
<dbReference type="InterPro" id="IPR036396">
    <property type="entry name" value="Cyt_P450_sf"/>
</dbReference>
<evidence type="ECO:0000256" key="4">
    <source>
        <dbReference type="ARBA" id="ARBA00023004"/>
    </source>
</evidence>
<dbReference type="KEGG" id="cel:CELE_Y38C9B.1"/>
<dbReference type="CTD" id="189649"/>
<dbReference type="PhylomeDB" id="Q9N525"/>
<dbReference type="Gene3D" id="1.10.630.10">
    <property type="entry name" value="Cytochrome P450"/>
    <property type="match status" value="1"/>
</dbReference>
<dbReference type="PANTHER" id="PTHR24291">
    <property type="entry name" value="CYTOCHROME P450 FAMILY 4"/>
    <property type="match status" value="1"/>
</dbReference>
<feature type="binding site" description="axial binding residue" evidence="6">
    <location>
        <position position="449"/>
    </location>
    <ligand>
        <name>heme</name>
        <dbReference type="ChEBI" id="CHEBI:30413"/>
    </ligand>
    <ligandPart>
        <name>Fe</name>
        <dbReference type="ChEBI" id="CHEBI:18248"/>
    </ligandPart>
</feature>
<keyword evidence="11" id="KW-1267">Proteomics identification</keyword>
<proteinExistence type="evidence at protein level"/>
<organism evidence="8 9">
    <name type="scientific">Caenorhabditis elegans</name>
    <dbReference type="NCBI Taxonomy" id="6239"/>
    <lineage>
        <taxon>Eukaryota</taxon>
        <taxon>Metazoa</taxon>
        <taxon>Ecdysozoa</taxon>
        <taxon>Nematoda</taxon>
        <taxon>Chromadorea</taxon>
        <taxon>Rhabditida</taxon>
        <taxon>Rhabditina</taxon>
        <taxon>Rhabditomorpha</taxon>
        <taxon>Rhabditoidea</taxon>
        <taxon>Rhabditidae</taxon>
        <taxon>Peloderinae</taxon>
        <taxon>Caenorhabditis</taxon>
    </lineage>
</organism>
<dbReference type="AGR" id="WB:WBGene00021412"/>
<dbReference type="GO" id="GO:0004497">
    <property type="term" value="F:monooxygenase activity"/>
    <property type="evidence" value="ECO:0007669"/>
    <property type="project" value="UniProtKB-KW"/>
</dbReference>
<comment type="similarity">
    <text evidence="2 7">Belongs to the cytochrome P450 family.</text>
</comment>
<dbReference type="Bgee" id="WBGene00021412">
    <property type="expression patterns" value="Expressed in adult organism and 2 other cell types or tissues"/>
</dbReference>
<dbReference type="PeptideAtlas" id="Q9N525"/>
<dbReference type="SUPFAM" id="SSF48264">
    <property type="entry name" value="Cytochrome P450"/>
    <property type="match status" value="1"/>
</dbReference>
<dbReference type="WormBase" id="Y38C9B.1">
    <property type="protein sequence ID" value="CE35365"/>
    <property type="gene ID" value="WBGene00021412"/>
    <property type="gene designation" value="cyp-29A3"/>
</dbReference>
<name>Q9N525_CAEEL</name>
<keyword evidence="9" id="KW-1185">Reference proteome</keyword>
<dbReference type="RefSeq" id="NP_503130.2">
    <property type="nucleotide sequence ID" value="NM_070729.7"/>
</dbReference>
<dbReference type="PRINTS" id="PR00385">
    <property type="entry name" value="P450"/>
</dbReference>
<dbReference type="InterPro" id="IPR050196">
    <property type="entry name" value="Cytochrome_P450_Monoox"/>
</dbReference>
<evidence type="ECO:0000256" key="2">
    <source>
        <dbReference type="ARBA" id="ARBA00010617"/>
    </source>
</evidence>
<dbReference type="HOGENOM" id="CLU_001570_5_1_1"/>
<dbReference type="OrthoDB" id="1470350at2759"/>
<keyword evidence="5 7" id="KW-0503">Monooxygenase</keyword>
<accession>Q9N525</accession>
<dbReference type="Reactome" id="R-CEL-193144">
    <property type="pathway name" value="Estrogen biosynthesis"/>
</dbReference>
<dbReference type="CDD" id="cd20628">
    <property type="entry name" value="CYP4"/>
    <property type="match status" value="1"/>
</dbReference>
<keyword evidence="7" id="KW-0560">Oxidoreductase</keyword>
<evidence type="ECO:0000313" key="10">
    <source>
        <dbReference type="WormBase" id="Y38C9B.1"/>
    </source>
</evidence>
<dbReference type="OMA" id="NFRLEPM"/>
<dbReference type="InParanoid" id="Q9N525"/>
<dbReference type="STRING" id="6239.Y38C9B.1.1"/>
<dbReference type="GeneID" id="189649"/>
<gene>
    <name evidence="10" type="primary">cyp-29a3</name>
    <name evidence="8" type="synonym">cyp-29A3</name>
    <name evidence="8" type="ORF">CELE_Y38C9B.1</name>
    <name evidence="10" type="ORF">Y38C9B.1</name>
</gene>
<dbReference type="GO" id="GO:0016705">
    <property type="term" value="F:oxidoreductase activity, acting on paired donors, with incorporation or reduction of molecular oxygen"/>
    <property type="evidence" value="ECO:0007669"/>
    <property type="project" value="InterPro"/>
</dbReference>
<dbReference type="Reactome" id="R-CEL-211976">
    <property type="pathway name" value="Endogenous sterols"/>
</dbReference>
<dbReference type="PaxDb" id="6239-Y38C9B.1"/>
<keyword evidence="4 6" id="KW-0408">Iron</keyword>
<evidence type="ECO:0000256" key="1">
    <source>
        <dbReference type="ARBA" id="ARBA00001971"/>
    </source>
</evidence>
<keyword evidence="3 6" id="KW-0349">Heme</keyword>
<evidence type="ECO:0000256" key="6">
    <source>
        <dbReference type="PIRSR" id="PIRSR602401-1"/>
    </source>
</evidence>
<keyword evidence="6 7" id="KW-0479">Metal-binding</keyword>
<evidence type="ECO:0000313" key="9">
    <source>
        <dbReference type="Proteomes" id="UP000001940"/>
    </source>
</evidence>
<dbReference type="PANTHER" id="PTHR24291:SF20">
    <property type="entry name" value="CYTOCHROME P450"/>
    <property type="match status" value="1"/>
</dbReference>
<dbReference type="InterPro" id="IPR001128">
    <property type="entry name" value="Cyt_P450"/>
</dbReference>
<sequence length="503" mass="57474">MSLILPCLLIILLLFIVSFWKIMKNILKYRKYDDLLPGPPAHPIFGNTKTFSNKTTEEIFQALRDLFSEAVEKGQSLIRHRILGTFYVWPLDGKTVSKILESTTELDKGGPYEFFNDWLGGGTLLEGYGERWRSHRKMLTPTFHFAKLEGYFEVFNTESRVVVDCLDKFAKSGETVDLFPFFKRCTLDTICKTAMGAKVDAQLQNSHPYITAIEQALQLGVLYAMNPHHQIPAIYWALGHQKKKDEYFNIMKTFTRNVIAERRTARESGEVEKETSKRNMNFLDILLSNEESSVLSPEDLRQEVDTFMFAGHDTTTTSVSWVCWNLAHHPDIQQNVYEEIVSVFGEDPNEDVTTEGIKKLEYTERMLKESKRICPTVPAVLRQLISDMEIGGVLIPAGANVAIAPMAIHKNANIYQNPDIFDPDRFLPEETAKRHAYDFIPFSAGLRNCIGQKFAQLNEKVMVIHLLKNFKIEPMGGYYSTKQVFEPVGKPSNGIPVRLVRRL</sequence>
<dbReference type="Pfam" id="PF00067">
    <property type="entry name" value="p450"/>
    <property type="match status" value="1"/>
</dbReference>
<reference evidence="8 9" key="1">
    <citation type="journal article" date="1998" name="Science">
        <title>Genome sequence of the nematode C. elegans: a platform for investigating biology.</title>
        <authorList>
            <consortium name="The C. elegans sequencing consortium"/>
            <person name="Sulson J.E."/>
            <person name="Waterston R."/>
        </authorList>
    </citation>
    <scope>NUCLEOTIDE SEQUENCE [LARGE SCALE GENOMIC DNA]</scope>
    <source>
        <strain evidence="8 9">Bristol N2</strain>
    </source>
</reference>
<evidence type="ECO:0007829" key="11">
    <source>
        <dbReference type="PeptideAtlas" id="Q9N525"/>
    </source>
</evidence>
<dbReference type="AlphaFoldDB" id="Q9N525"/>
<dbReference type="InterPro" id="IPR017972">
    <property type="entry name" value="Cyt_P450_CS"/>
</dbReference>
<comment type="cofactor">
    <cofactor evidence="1 6">
        <name>heme</name>
        <dbReference type="ChEBI" id="CHEBI:30413"/>
    </cofactor>
</comment>
<dbReference type="Proteomes" id="UP000001940">
    <property type="component" value="Chromosome V"/>
</dbReference>
<dbReference type="PRINTS" id="PR00463">
    <property type="entry name" value="EP450I"/>
</dbReference>
<evidence type="ECO:0000256" key="5">
    <source>
        <dbReference type="ARBA" id="ARBA00023033"/>
    </source>
</evidence>